<protein>
    <recommendedName>
        <fullName evidence="2">BTB domain-containing protein</fullName>
    </recommendedName>
</protein>
<proteinExistence type="predicted"/>
<keyword evidence="4" id="KW-1185">Reference proteome</keyword>
<feature type="region of interest" description="Disordered" evidence="1">
    <location>
        <begin position="1"/>
        <end position="31"/>
    </location>
</feature>
<dbReference type="Gene3D" id="3.30.710.10">
    <property type="entry name" value="Potassium Channel Kv1.1, Chain A"/>
    <property type="match status" value="1"/>
</dbReference>
<name>A0A4S8QHD9_9HELO</name>
<reference evidence="3 4" key="1">
    <citation type="submission" date="2017-12" db="EMBL/GenBank/DDBJ databases">
        <title>Comparative genomics of Botrytis spp.</title>
        <authorList>
            <person name="Valero-Jimenez C.A."/>
            <person name="Tapia P."/>
            <person name="Veloso J."/>
            <person name="Silva-Moreno E."/>
            <person name="Staats M."/>
            <person name="Valdes J.H."/>
            <person name="Van Kan J.A.L."/>
        </authorList>
    </citation>
    <scope>NUCLEOTIDE SEQUENCE [LARGE SCALE GENOMIC DNA]</scope>
    <source>
        <strain evidence="3 4">MUCL435</strain>
    </source>
</reference>
<dbReference type="OrthoDB" id="6359816at2759"/>
<dbReference type="PROSITE" id="PS50097">
    <property type="entry name" value="BTB"/>
    <property type="match status" value="1"/>
</dbReference>
<accession>A0A4S8QHD9</accession>
<dbReference type="Proteomes" id="UP000308671">
    <property type="component" value="Unassembled WGS sequence"/>
</dbReference>
<dbReference type="EMBL" id="PQXL01000728">
    <property type="protein sequence ID" value="THV44103.1"/>
    <property type="molecule type" value="Genomic_DNA"/>
</dbReference>
<dbReference type="InterPro" id="IPR000210">
    <property type="entry name" value="BTB/POZ_dom"/>
</dbReference>
<dbReference type="AlphaFoldDB" id="A0A4S8QHD9"/>
<dbReference type="PANTHER" id="PTHR47843:SF5">
    <property type="entry name" value="BTB_POZ DOMAIN PROTEIN"/>
    <property type="match status" value="1"/>
</dbReference>
<organism evidence="3 4">
    <name type="scientific">Botrytis galanthina</name>
    <dbReference type="NCBI Taxonomy" id="278940"/>
    <lineage>
        <taxon>Eukaryota</taxon>
        <taxon>Fungi</taxon>
        <taxon>Dikarya</taxon>
        <taxon>Ascomycota</taxon>
        <taxon>Pezizomycotina</taxon>
        <taxon>Leotiomycetes</taxon>
        <taxon>Helotiales</taxon>
        <taxon>Sclerotiniaceae</taxon>
        <taxon>Botrytis</taxon>
    </lineage>
</organism>
<sequence length="286" mass="32907">MGKNSQWPNKAEIRRRQEQSSRDLERNRRQQAVQARLAQALHQQSTLFIPTQPSIHVESSAMAFGSSSHGLFGGLPNPATSTQQSNSNLNRVFDSLFNNSKYSDMMIYLGESKIPFASHRAILGMRCPYFDDVLQSRFKESITNEISFEKDSPHALWRVLHYIYTGDYSDEPSEILDSEGDDLELLKHPRVFALADIFRIEQLKILACEKFEKQLQQHWISDTFPDCIREVYKTSNDIDINTIRKAVVNVVDLHKKELVQKRSFQELIREVGDFAVDLISRVTEGV</sequence>
<dbReference type="InterPro" id="IPR011333">
    <property type="entry name" value="SKP1/BTB/POZ_sf"/>
</dbReference>
<gene>
    <name evidence="3" type="ORF">BGAL_0733g00020</name>
</gene>
<dbReference type="SUPFAM" id="SSF54695">
    <property type="entry name" value="POZ domain"/>
    <property type="match status" value="1"/>
</dbReference>
<dbReference type="Pfam" id="PF00651">
    <property type="entry name" value="BTB"/>
    <property type="match status" value="1"/>
</dbReference>
<feature type="compositionally biased region" description="Basic and acidic residues" evidence="1">
    <location>
        <begin position="11"/>
        <end position="28"/>
    </location>
</feature>
<evidence type="ECO:0000313" key="4">
    <source>
        <dbReference type="Proteomes" id="UP000308671"/>
    </source>
</evidence>
<evidence type="ECO:0000313" key="3">
    <source>
        <dbReference type="EMBL" id="THV44103.1"/>
    </source>
</evidence>
<dbReference type="CDD" id="cd18186">
    <property type="entry name" value="BTB_POZ_ZBTB_KLHL-like"/>
    <property type="match status" value="1"/>
</dbReference>
<evidence type="ECO:0000256" key="1">
    <source>
        <dbReference type="SAM" id="MobiDB-lite"/>
    </source>
</evidence>
<feature type="domain" description="BTB" evidence="2">
    <location>
        <begin position="103"/>
        <end position="172"/>
    </location>
</feature>
<dbReference type="SMART" id="SM00225">
    <property type="entry name" value="BTB"/>
    <property type="match status" value="1"/>
</dbReference>
<dbReference type="PANTHER" id="PTHR47843">
    <property type="entry name" value="BTB DOMAIN-CONTAINING PROTEIN-RELATED"/>
    <property type="match status" value="1"/>
</dbReference>
<comment type="caution">
    <text evidence="3">The sequence shown here is derived from an EMBL/GenBank/DDBJ whole genome shotgun (WGS) entry which is preliminary data.</text>
</comment>
<evidence type="ECO:0000259" key="2">
    <source>
        <dbReference type="PROSITE" id="PS50097"/>
    </source>
</evidence>